<dbReference type="Proteomes" id="UP001056120">
    <property type="component" value="Linkage Group LG02"/>
</dbReference>
<comment type="caution">
    <text evidence="1">The sequence shown here is derived from an EMBL/GenBank/DDBJ whole genome shotgun (WGS) entry which is preliminary data.</text>
</comment>
<keyword evidence="2" id="KW-1185">Reference proteome</keyword>
<accession>A0ACB9JZW8</accession>
<reference evidence="2" key="1">
    <citation type="journal article" date="2022" name="Mol. Ecol. Resour.">
        <title>The genomes of chicory, endive, great burdock and yacon provide insights into Asteraceae palaeo-polyploidization history and plant inulin production.</title>
        <authorList>
            <person name="Fan W."/>
            <person name="Wang S."/>
            <person name="Wang H."/>
            <person name="Wang A."/>
            <person name="Jiang F."/>
            <person name="Liu H."/>
            <person name="Zhao H."/>
            <person name="Xu D."/>
            <person name="Zhang Y."/>
        </authorList>
    </citation>
    <scope>NUCLEOTIDE SEQUENCE [LARGE SCALE GENOMIC DNA]</scope>
    <source>
        <strain evidence="2">cv. Yunnan</strain>
    </source>
</reference>
<evidence type="ECO:0000313" key="2">
    <source>
        <dbReference type="Proteomes" id="UP001056120"/>
    </source>
</evidence>
<reference evidence="1 2" key="2">
    <citation type="journal article" date="2022" name="Mol. Ecol. Resour.">
        <title>The genomes of chicory, endive, great burdock and yacon provide insights into Asteraceae paleo-polyploidization history and plant inulin production.</title>
        <authorList>
            <person name="Fan W."/>
            <person name="Wang S."/>
            <person name="Wang H."/>
            <person name="Wang A."/>
            <person name="Jiang F."/>
            <person name="Liu H."/>
            <person name="Zhao H."/>
            <person name="Xu D."/>
            <person name="Zhang Y."/>
        </authorList>
    </citation>
    <scope>NUCLEOTIDE SEQUENCE [LARGE SCALE GENOMIC DNA]</scope>
    <source>
        <strain evidence="2">cv. Yunnan</strain>
        <tissue evidence="1">Leaves</tissue>
    </source>
</reference>
<name>A0ACB9JZW8_9ASTR</name>
<dbReference type="EMBL" id="CM042019">
    <property type="protein sequence ID" value="KAI3825513.1"/>
    <property type="molecule type" value="Genomic_DNA"/>
</dbReference>
<organism evidence="1 2">
    <name type="scientific">Smallanthus sonchifolius</name>
    <dbReference type="NCBI Taxonomy" id="185202"/>
    <lineage>
        <taxon>Eukaryota</taxon>
        <taxon>Viridiplantae</taxon>
        <taxon>Streptophyta</taxon>
        <taxon>Embryophyta</taxon>
        <taxon>Tracheophyta</taxon>
        <taxon>Spermatophyta</taxon>
        <taxon>Magnoliopsida</taxon>
        <taxon>eudicotyledons</taxon>
        <taxon>Gunneridae</taxon>
        <taxon>Pentapetalae</taxon>
        <taxon>asterids</taxon>
        <taxon>campanulids</taxon>
        <taxon>Asterales</taxon>
        <taxon>Asteraceae</taxon>
        <taxon>Asteroideae</taxon>
        <taxon>Heliantheae alliance</taxon>
        <taxon>Millerieae</taxon>
        <taxon>Smallanthus</taxon>
    </lineage>
</organism>
<evidence type="ECO:0000313" key="1">
    <source>
        <dbReference type="EMBL" id="KAI3825513.1"/>
    </source>
</evidence>
<protein>
    <submittedName>
        <fullName evidence="1">Uncharacterized protein</fullName>
    </submittedName>
</protein>
<gene>
    <name evidence="1" type="ORF">L1987_07003</name>
</gene>
<proteinExistence type="predicted"/>
<sequence>MFDRATSDPYAPKETKSALPRPQPRISVIQSIRVAFCFVSIQFSSPTFATGIIFYMKSAFSRLMMETN</sequence>